<evidence type="ECO:0000256" key="8">
    <source>
        <dbReference type="ARBA" id="ARBA00053470"/>
    </source>
</evidence>
<comment type="subunit">
    <text evidence="9">Associates with the 50S ribosomal subunit.</text>
</comment>
<keyword evidence="5 9" id="KW-0547">Nucleotide-binding</keyword>
<dbReference type="PIRSF" id="PIRSF006485">
    <property type="entry name" value="GTP-binding_EngA"/>
    <property type="match status" value="1"/>
</dbReference>
<dbReference type="PATRIC" id="fig|61435.13.peg.1249"/>
<dbReference type="Pfam" id="PF01926">
    <property type="entry name" value="MMR_HSR1"/>
    <property type="match status" value="2"/>
</dbReference>
<keyword evidence="6 9" id="KW-0342">GTP-binding</keyword>
<feature type="binding site" evidence="9">
    <location>
        <begin position="123"/>
        <end position="126"/>
    </location>
    <ligand>
        <name>GTP</name>
        <dbReference type="ChEBI" id="CHEBI:37565"/>
        <label>1</label>
    </ligand>
</feature>
<dbReference type="AlphaFoldDB" id="A0A142VB39"/>
<feature type="domain" description="EngA-type G" evidence="12">
    <location>
        <begin position="181"/>
        <end position="354"/>
    </location>
</feature>
<evidence type="ECO:0000259" key="12">
    <source>
        <dbReference type="PROSITE" id="PS51712"/>
    </source>
</evidence>
<dbReference type="PANTHER" id="PTHR43834:SF6">
    <property type="entry name" value="GTPASE DER"/>
    <property type="match status" value="1"/>
</dbReference>
<dbReference type="FunFam" id="3.40.50.300:FF:000057">
    <property type="entry name" value="GTPase Der"/>
    <property type="match status" value="1"/>
</dbReference>
<dbReference type="PANTHER" id="PTHR43834">
    <property type="entry name" value="GTPASE DER"/>
    <property type="match status" value="1"/>
</dbReference>
<dbReference type="SUPFAM" id="SSF52540">
    <property type="entry name" value="P-loop containing nucleoside triphosphate hydrolases"/>
    <property type="match status" value="2"/>
</dbReference>
<evidence type="ECO:0000256" key="2">
    <source>
        <dbReference type="ARBA" id="ARBA00020953"/>
    </source>
</evidence>
<gene>
    <name evidence="9" type="primary">der</name>
    <name evidence="13" type="ORF">Dm11a5_1224</name>
</gene>
<dbReference type="InterPro" id="IPR027417">
    <property type="entry name" value="P-loop_NTPase"/>
</dbReference>
<evidence type="ECO:0000256" key="3">
    <source>
        <dbReference type="ARBA" id="ARBA00022517"/>
    </source>
</evidence>
<dbReference type="Gene3D" id="3.40.50.300">
    <property type="entry name" value="P-loop containing nucleotide triphosphate hydrolases"/>
    <property type="match status" value="2"/>
</dbReference>
<proteinExistence type="inferred from homology"/>
<dbReference type="NCBIfam" id="TIGR03594">
    <property type="entry name" value="GTPase_EngA"/>
    <property type="match status" value="1"/>
</dbReference>
<dbReference type="InterPro" id="IPR032859">
    <property type="entry name" value="KH_dom-like"/>
</dbReference>
<feature type="binding site" evidence="9">
    <location>
        <begin position="187"/>
        <end position="194"/>
    </location>
    <ligand>
        <name>GTP</name>
        <dbReference type="ChEBI" id="CHEBI:37565"/>
        <label>2</label>
    </ligand>
</feature>
<dbReference type="CDD" id="cd01895">
    <property type="entry name" value="EngA2"/>
    <property type="match status" value="1"/>
</dbReference>
<dbReference type="InterPro" id="IPR015946">
    <property type="entry name" value="KH_dom-like_a/b"/>
</dbReference>
<dbReference type="HAMAP" id="MF_00195">
    <property type="entry name" value="GTPase_Der"/>
    <property type="match status" value="1"/>
</dbReference>
<dbReference type="Gene3D" id="3.30.300.20">
    <property type="match status" value="1"/>
</dbReference>
<evidence type="ECO:0000256" key="11">
    <source>
        <dbReference type="RuleBase" id="RU004481"/>
    </source>
</evidence>
<evidence type="ECO:0000256" key="1">
    <source>
        <dbReference type="ARBA" id="ARBA00008279"/>
    </source>
</evidence>
<comment type="function">
    <text evidence="8 9 11">GTPase that plays an essential role in the late steps of ribosome biogenesis.</text>
</comment>
<dbReference type="EMBL" id="CP011127">
    <property type="protein sequence ID" value="AMU87050.1"/>
    <property type="molecule type" value="Genomic_DNA"/>
</dbReference>
<dbReference type="SMART" id="SM00382">
    <property type="entry name" value="AAA"/>
    <property type="match status" value="2"/>
</dbReference>
<feature type="binding site" evidence="9">
    <location>
        <begin position="234"/>
        <end position="238"/>
    </location>
    <ligand>
        <name>GTP</name>
        <dbReference type="ChEBI" id="CHEBI:37565"/>
        <label>2</label>
    </ligand>
</feature>
<feature type="binding site" evidence="9">
    <location>
        <begin position="13"/>
        <end position="20"/>
    </location>
    <ligand>
        <name>GTP</name>
        <dbReference type="ChEBI" id="CHEBI:37565"/>
        <label>1</label>
    </ligand>
</feature>
<dbReference type="InterPro" id="IPR005225">
    <property type="entry name" value="Small_GTP-bd"/>
</dbReference>
<dbReference type="InterPro" id="IPR006073">
    <property type="entry name" value="GTP-bd"/>
</dbReference>
<feature type="domain" description="EngA-type G" evidence="12">
    <location>
        <begin position="7"/>
        <end position="171"/>
    </location>
</feature>
<evidence type="ECO:0000256" key="9">
    <source>
        <dbReference type="HAMAP-Rule" id="MF_00195"/>
    </source>
</evidence>
<dbReference type="FunFam" id="3.30.300.20:FF:000004">
    <property type="entry name" value="GTPase Der"/>
    <property type="match status" value="1"/>
</dbReference>
<evidence type="ECO:0000256" key="7">
    <source>
        <dbReference type="ARBA" id="ARBA00032345"/>
    </source>
</evidence>
<dbReference type="PRINTS" id="PR00326">
    <property type="entry name" value="GTP1OBG"/>
</dbReference>
<keyword evidence="3 9" id="KW-0690">Ribosome biogenesis</keyword>
<dbReference type="OrthoDB" id="9805918at2"/>
<dbReference type="PROSITE" id="PS51712">
    <property type="entry name" value="G_ENGA"/>
    <property type="match status" value="2"/>
</dbReference>
<dbReference type="GO" id="GO:0042254">
    <property type="term" value="P:ribosome biogenesis"/>
    <property type="evidence" value="ECO:0007669"/>
    <property type="project" value="UniProtKB-KW"/>
</dbReference>
<protein>
    <recommendedName>
        <fullName evidence="2 9">GTPase Der</fullName>
    </recommendedName>
    <alternativeName>
        <fullName evidence="7 9">GTP-binding protein EngA</fullName>
    </alternativeName>
</protein>
<evidence type="ECO:0000313" key="13">
    <source>
        <dbReference type="EMBL" id="AMU87050.1"/>
    </source>
</evidence>
<dbReference type="Proteomes" id="UP000076394">
    <property type="component" value="Chromosome"/>
</dbReference>
<dbReference type="InterPro" id="IPR031166">
    <property type="entry name" value="G_ENGA"/>
</dbReference>
<feature type="binding site" evidence="9">
    <location>
        <begin position="60"/>
        <end position="64"/>
    </location>
    <ligand>
        <name>GTP</name>
        <dbReference type="ChEBI" id="CHEBI:37565"/>
        <label>1</label>
    </ligand>
</feature>
<dbReference type="InterPro" id="IPR016484">
    <property type="entry name" value="GTPase_Der"/>
</dbReference>
<comment type="similarity">
    <text evidence="1 9 10 11">Belongs to the TRAFAC class TrmE-Era-EngA-EngB-Septin-like GTPase superfamily. EngA (Der) GTPase family.</text>
</comment>
<keyword evidence="4 11" id="KW-0677">Repeat</keyword>
<evidence type="ECO:0000256" key="4">
    <source>
        <dbReference type="ARBA" id="ARBA00022737"/>
    </source>
</evidence>
<dbReference type="InterPro" id="IPR003593">
    <property type="entry name" value="AAA+_ATPase"/>
</dbReference>
<evidence type="ECO:0000256" key="5">
    <source>
        <dbReference type="ARBA" id="ARBA00022741"/>
    </source>
</evidence>
<dbReference type="RefSeq" id="WP_015407913.1">
    <property type="nucleotide sequence ID" value="NZ_AP024514.1"/>
</dbReference>
<dbReference type="Pfam" id="PF14714">
    <property type="entry name" value="KH_dom-like"/>
    <property type="match status" value="1"/>
</dbReference>
<name>A0A142VB39_9CHLR</name>
<evidence type="ECO:0000256" key="10">
    <source>
        <dbReference type="PROSITE-ProRule" id="PRU01049"/>
    </source>
</evidence>
<evidence type="ECO:0000313" key="14">
    <source>
        <dbReference type="Proteomes" id="UP000076394"/>
    </source>
</evidence>
<reference evidence="13 14" key="1">
    <citation type="submission" date="2015-03" db="EMBL/GenBank/DDBJ databases">
        <title>Genomic characterization of Dehalococcoides mccartyi strain 11a5, an unusal plasmid-containing chloroethene dechlorinator.</title>
        <authorList>
            <person name="Zhao S."/>
            <person name="Ding C."/>
            <person name="He J."/>
        </authorList>
    </citation>
    <scope>NUCLEOTIDE SEQUENCE [LARGE SCALE GENOMIC DNA]</scope>
    <source>
        <strain evidence="13 14">11a5</strain>
    </source>
</reference>
<dbReference type="CDD" id="cd01894">
    <property type="entry name" value="EngA1"/>
    <property type="match status" value="1"/>
</dbReference>
<dbReference type="FunFam" id="3.40.50.300:FF:000040">
    <property type="entry name" value="GTPase Der"/>
    <property type="match status" value="1"/>
</dbReference>
<feature type="binding site" evidence="9">
    <location>
        <begin position="299"/>
        <end position="302"/>
    </location>
    <ligand>
        <name>GTP</name>
        <dbReference type="ChEBI" id="CHEBI:37565"/>
        <label>2</label>
    </ligand>
</feature>
<dbReference type="GO" id="GO:0043022">
    <property type="term" value="F:ribosome binding"/>
    <property type="evidence" value="ECO:0007669"/>
    <property type="project" value="TreeGrafter"/>
</dbReference>
<evidence type="ECO:0000256" key="6">
    <source>
        <dbReference type="ARBA" id="ARBA00023134"/>
    </source>
</evidence>
<organism evidence="13 14">
    <name type="scientific">Dehalococcoides mccartyi</name>
    <dbReference type="NCBI Taxonomy" id="61435"/>
    <lineage>
        <taxon>Bacteria</taxon>
        <taxon>Bacillati</taxon>
        <taxon>Chloroflexota</taxon>
        <taxon>Dehalococcoidia</taxon>
        <taxon>Dehalococcoidales</taxon>
        <taxon>Dehalococcoidaceae</taxon>
        <taxon>Dehalococcoides</taxon>
    </lineage>
</organism>
<accession>A0A142VB39</accession>
<dbReference type="GO" id="GO:0005525">
    <property type="term" value="F:GTP binding"/>
    <property type="evidence" value="ECO:0007669"/>
    <property type="project" value="UniProtKB-UniRule"/>
</dbReference>
<dbReference type="NCBIfam" id="TIGR00231">
    <property type="entry name" value="small_GTP"/>
    <property type="match status" value="2"/>
</dbReference>
<sequence length="442" mass="48739">MSNTTTPIIAIVGRQNVGKSTLLNRLAHKNLAITEDLPGTTRDRLFATVSWLDRRLIMVDTGGLDPDIESVIGQQVNIQISLAIKEADLVLLVVDVKDGLITPDYEMADIIRRTGKPVILVANKADNLKMGQEATEFYSLGFGEPAVISAFHGTGISDLMDRVMEELPDQPIATPEEDTSVKLALVGRTNVGKSTLLNTFLGEERSIVSNIPGTTRDAIDTPLDFDGTNVLLIDTAGIRRRGKVESGVEKYSVLRALKAIDRADVVLLVMDTEELVTAQDTHIAGYVRDTAKGIIIILNKWDLGKGQDKAEVTQTIQSRFKFLDYAPILFVSGKTGRGVDTIIPMALKVQEERSKRIPTAKVNSVVTEALSAHTPPRQGKVQLKIFYATQAETNPPSFVFFVNNPKLVHFSYERFIENRLRESFGFFGTPIRLTFKARGEKC</sequence>